<sequence>MLKNFWIYFGGVVLTSWLSSCGVKSEKVREVSLDKEVAAQPTKPTIDFPLRNHHSNYNETVKFDTLIHRFMHYWDVQGLSLGIVKDGKLLYAKAYGEADTINHEKTAPYHLFRTASVSKLVTAVAIMKLVEAKKIRLDQAVFGKKGILNDTAYLHYNNPRLLKIKVEHLLTHTGGWRNVYRTDPMFVPLAVAKRMQVKSPPSFETTLKFMLTQEVAFEPGKFYDYSNFGYCVLGKVVEKAAGMPYEKYVQQILKPLGIERMRLSKNRMQDQAFTEVRYYEHANAEKKLSCYNTGDSVARTYDATNIEALGPAGGWLATPTDLLRLVTAIDGFSTLPDFLTPESIRAMTTPRDSSEKKVLGWKACNAQRWWRTGSLAGTGIVVKRRQDGISYAIVTNTSTWRGPGFSYELEGLMRRGIKTIKQWPQKDLFLVTDSTAVQ</sequence>
<organism evidence="2 3">
    <name type="scientific">Microscilla marina ATCC 23134</name>
    <dbReference type="NCBI Taxonomy" id="313606"/>
    <lineage>
        <taxon>Bacteria</taxon>
        <taxon>Pseudomonadati</taxon>
        <taxon>Bacteroidota</taxon>
        <taxon>Cytophagia</taxon>
        <taxon>Cytophagales</taxon>
        <taxon>Microscillaceae</taxon>
        <taxon>Microscilla</taxon>
    </lineage>
</organism>
<evidence type="ECO:0000313" key="3">
    <source>
        <dbReference type="Proteomes" id="UP000004095"/>
    </source>
</evidence>
<accession>A1ZDS8</accession>
<feature type="domain" description="Beta-lactamase-related" evidence="1">
    <location>
        <begin position="64"/>
        <end position="400"/>
    </location>
</feature>
<dbReference type="InterPro" id="IPR001466">
    <property type="entry name" value="Beta-lactam-related"/>
</dbReference>
<gene>
    <name evidence="2" type="ORF">M23134_04069</name>
</gene>
<proteinExistence type="predicted"/>
<dbReference type="OrthoDB" id="9793489at2"/>
<keyword evidence="3" id="KW-1185">Reference proteome</keyword>
<reference evidence="2 3" key="1">
    <citation type="submission" date="2007-01" db="EMBL/GenBank/DDBJ databases">
        <authorList>
            <person name="Haygood M."/>
            <person name="Podell S."/>
            <person name="Anderson C."/>
            <person name="Hopkinson B."/>
            <person name="Roe K."/>
            <person name="Barbeau K."/>
            <person name="Gaasterland T."/>
            <person name="Ferriera S."/>
            <person name="Johnson J."/>
            <person name="Kravitz S."/>
            <person name="Beeson K."/>
            <person name="Sutton G."/>
            <person name="Rogers Y.-H."/>
            <person name="Friedman R."/>
            <person name="Frazier M."/>
            <person name="Venter J.C."/>
        </authorList>
    </citation>
    <scope>NUCLEOTIDE SEQUENCE [LARGE SCALE GENOMIC DNA]</scope>
    <source>
        <strain evidence="2 3">ATCC 23134</strain>
    </source>
</reference>
<dbReference type="Pfam" id="PF00144">
    <property type="entry name" value="Beta-lactamase"/>
    <property type="match status" value="1"/>
</dbReference>
<comment type="caution">
    <text evidence="2">The sequence shown here is derived from an EMBL/GenBank/DDBJ whole genome shotgun (WGS) entry which is preliminary data.</text>
</comment>
<dbReference type="PANTHER" id="PTHR46825:SF9">
    <property type="entry name" value="BETA-LACTAMASE-RELATED DOMAIN-CONTAINING PROTEIN"/>
    <property type="match status" value="1"/>
</dbReference>
<name>A1ZDS8_MICM2</name>
<dbReference type="EMBL" id="AAWS01000003">
    <property type="protein sequence ID" value="EAY31236.1"/>
    <property type="molecule type" value="Genomic_DNA"/>
</dbReference>
<evidence type="ECO:0000313" key="2">
    <source>
        <dbReference type="EMBL" id="EAY31236.1"/>
    </source>
</evidence>
<dbReference type="SUPFAM" id="SSF56601">
    <property type="entry name" value="beta-lactamase/transpeptidase-like"/>
    <property type="match status" value="1"/>
</dbReference>
<dbReference type="RefSeq" id="WP_002693757.1">
    <property type="nucleotide sequence ID" value="NZ_AAWS01000003.1"/>
</dbReference>
<dbReference type="Gene3D" id="3.40.710.10">
    <property type="entry name" value="DD-peptidase/beta-lactamase superfamily"/>
    <property type="match status" value="1"/>
</dbReference>
<dbReference type="eggNOG" id="COG1680">
    <property type="taxonomic scope" value="Bacteria"/>
</dbReference>
<dbReference type="InterPro" id="IPR050491">
    <property type="entry name" value="AmpC-like"/>
</dbReference>
<dbReference type="PANTHER" id="PTHR46825">
    <property type="entry name" value="D-ALANYL-D-ALANINE-CARBOXYPEPTIDASE/ENDOPEPTIDASE AMPH"/>
    <property type="match status" value="1"/>
</dbReference>
<dbReference type="Proteomes" id="UP000004095">
    <property type="component" value="Unassembled WGS sequence"/>
</dbReference>
<dbReference type="PROSITE" id="PS51257">
    <property type="entry name" value="PROKAR_LIPOPROTEIN"/>
    <property type="match status" value="1"/>
</dbReference>
<dbReference type="InterPro" id="IPR012338">
    <property type="entry name" value="Beta-lactam/transpept-like"/>
</dbReference>
<protein>
    <submittedName>
        <fullName evidence="2">Beta-lactamase</fullName>
    </submittedName>
</protein>
<dbReference type="AlphaFoldDB" id="A1ZDS8"/>
<evidence type="ECO:0000259" key="1">
    <source>
        <dbReference type="Pfam" id="PF00144"/>
    </source>
</evidence>